<keyword evidence="6" id="KW-1185">Reference proteome</keyword>
<reference evidence="5" key="2">
    <citation type="submission" date="2023-05" db="EMBL/GenBank/DDBJ databases">
        <authorList>
            <consortium name="Lawrence Berkeley National Laboratory"/>
            <person name="Steindorff A."/>
            <person name="Hensen N."/>
            <person name="Bonometti L."/>
            <person name="Westerberg I."/>
            <person name="Brannstrom I.O."/>
            <person name="Guillou S."/>
            <person name="Cros-Aarteil S."/>
            <person name="Calhoun S."/>
            <person name="Haridas S."/>
            <person name="Kuo A."/>
            <person name="Mondo S."/>
            <person name="Pangilinan J."/>
            <person name="Riley R."/>
            <person name="Labutti K."/>
            <person name="Andreopoulos B."/>
            <person name="Lipzen A."/>
            <person name="Chen C."/>
            <person name="Yanf M."/>
            <person name="Daum C."/>
            <person name="Ng V."/>
            <person name="Clum A."/>
            <person name="Ohm R."/>
            <person name="Martin F."/>
            <person name="Silar P."/>
            <person name="Natvig D."/>
            <person name="Lalanne C."/>
            <person name="Gautier V."/>
            <person name="Ament-Velasquez S.L."/>
            <person name="Kruys A."/>
            <person name="Hutchinson M.I."/>
            <person name="Powell A.J."/>
            <person name="Barry K."/>
            <person name="Miller A.N."/>
            <person name="Grigoriev I.V."/>
            <person name="Debuchy R."/>
            <person name="Gladieux P."/>
            <person name="Thoren M.H."/>
            <person name="Johannesson H."/>
        </authorList>
    </citation>
    <scope>NUCLEOTIDE SEQUENCE</scope>
    <source>
        <strain evidence="5">CBS 103.79</strain>
    </source>
</reference>
<dbReference type="GO" id="GO:0046486">
    <property type="term" value="P:glycerolipid metabolic process"/>
    <property type="evidence" value="ECO:0007669"/>
    <property type="project" value="UniProtKB-ARBA"/>
</dbReference>
<dbReference type="PANTHER" id="PTHR24185">
    <property type="entry name" value="CALCIUM-INDEPENDENT PHOSPHOLIPASE A2-GAMMA"/>
    <property type="match status" value="1"/>
</dbReference>
<dbReference type="InterPro" id="IPR002641">
    <property type="entry name" value="PNPLA_dom"/>
</dbReference>
<accession>A0AAN6MAH5</accession>
<dbReference type="EMBL" id="MU856386">
    <property type="protein sequence ID" value="KAK3896814.1"/>
    <property type="molecule type" value="Genomic_DNA"/>
</dbReference>
<feature type="domain" description="PNPLA" evidence="4">
    <location>
        <begin position="7"/>
        <end position="151"/>
    </location>
</feature>
<dbReference type="InterPro" id="IPR016035">
    <property type="entry name" value="Acyl_Trfase/lysoPLipase"/>
</dbReference>
<keyword evidence="2" id="KW-0442">Lipid degradation</keyword>
<dbReference type="GO" id="GO:0047499">
    <property type="term" value="F:calcium-independent phospholipase A2 activity"/>
    <property type="evidence" value="ECO:0007669"/>
    <property type="project" value="TreeGrafter"/>
</dbReference>
<evidence type="ECO:0000256" key="2">
    <source>
        <dbReference type="ARBA" id="ARBA00022963"/>
    </source>
</evidence>
<evidence type="ECO:0000259" key="4">
    <source>
        <dbReference type="Pfam" id="PF01734"/>
    </source>
</evidence>
<evidence type="ECO:0000256" key="1">
    <source>
        <dbReference type="ARBA" id="ARBA00022801"/>
    </source>
</evidence>
<proteinExistence type="predicted"/>
<protein>
    <submittedName>
        <fullName evidence="5">Calcium-independent phospholipase A2-gamma</fullName>
    </submittedName>
</protein>
<evidence type="ECO:0000313" key="5">
    <source>
        <dbReference type="EMBL" id="KAK3896814.1"/>
    </source>
</evidence>
<dbReference type="AlphaFoldDB" id="A0AAN6MAH5"/>
<dbReference type="Proteomes" id="UP001303889">
    <property type="component" value="Unassembled WGS sequence"/>
</dbReference>
<dbReference type="GO" id="GO:0016020">
    <property type="term" value="C:membrane"/>
    <property type="evidence" value="ECO:0007669"/>
    <property type="project" value="TreeGrafter"/>
</dbReference>
<evidence type="ECO:0000256" key="3">
    <source>
        <dbReference type="ARBA" id="ARBA00023098"/>
    </source>
</evidence>
<evidence type="ECO:0000313" key="6">
    <source>
        <dbReference type="Proteomes" id="UP001303889"/>
    </source>
</evidence>
<dbReference type="Gene3D" id="3.40.1090.10">
    <property type="entry name" value="Cytosolic phospholipase A2 catalytic domain"/>
    <property type="match status" value="1"/>
</dbReference>
<dbReference type="SUPFAM" id="SSF52151">
    <property type="entry name" value="FabD/lysophospholipase-like"/>
    <property type="match status" value="1"/>
</dbReference>
<comment type="caution">
    <text evidence="5">The sequence shown here is derived from an EMBL/GenBank/DDBJ whole genome shotgun (WGS) entry which is preliminary data.</text>
</comment>
<dbReference type="PANTHER" id="PTHR24185:SF1">
    <property type="entry name" value="CALCIUM-INDEPENDENT PHOSPHOLIPASE A2-GAMMA"/>
    <property type="match status" value="1"/>
</dbReference>
<reference evidence="5" key="1">
    <citation type="journal article" date="2023" name="Mol. Phylogenet. Evol.">
        <title>Genome-scale phylogeny and comparative genomics of the fungal order Sordariales.</title>
        <authorList>
            <person name="Hensen N."/>
            <person name="Bonometti L."/>
            <person name="Westerberg I."/>
            <person name="Brannstrom I.O."/>
            <person name="Guillou S."/>
            <person name="Cros-Aarteil S."/>
            <person name="Calhoun S."/>
            <person name="Haridas S."/>
            <person name="Kuo A."/>
            <person name="Mondo S."/>
            <person name="Pangilinan J."/>
            <person name="Riley R."/>
            <person name="LaButti K."/>
            <person name="Andreopoulos B."/>
            <person name="Lipzen A."/>
            <person name="Chen C."/>
            <person name="Yan M."/>
            <person name="Daum C."/>
            <person name="Ng V."/>
            <person name="Clum A."/>
            <person name="Steindorff A."/>
            <person name="Ohm R.A."/>
            <person name="Martin F."/>
            <person name="Silar P."/>
            <person name="Natvig D.O."/>
            <person name="Lalanne C."/>
            <person name="Gautier V."/>
            <person name="Ament-Velasquez S.L."/>
            <person name="Kruys A."/>
            <person name="Hutchinson M.I."/>
            <person name="Powell A.J."/>
            <person name="Barry K."/>
            <person name="Miller A.N."/>
            <person name="Grigoriev I.V."/>
            <person name="Debuchy R."/>
            <person name="Gladieux P."/>
            <person name="Hiltunen Thoren M."/>
            <person name="Johannesson H."/>
        </authorList>
    </citation>
    <scope>NUCLEOTIDE SEQUENCE</scope>
    <source>
        <strain evidence="5">CBS 103.79</strain>
    </source>
</reference>
<sequence length="275" mass="30664">MLGRLHMTVEEAIKAYLDLAQNVFAPKHKFNKVASLFNTLKVKGLCDSEALETAIKARVAEQLGEDQEDALLLETEPTCHVCVCALRGEKRSLIRFRNYPLEGKTDLRPKIWEAARATSAATLFFDPITIGRFGQTFVDGAGGFNNPVEAVYEEAVARWKANPGNISLVISIGTGKNDLKDWGKNLNQLRKTLADIVTETDKTAARFARNRPELNHSPQRLFRFQVAQGLESVKLDEHKKIKEIASATQIYMEEDDCDGAKQLQAFKKLLDGASE</sequence>
<keyword evidence="3" id="KW-0443">Lipid metabolism</keyword>
<name>A0AAN6MAH5_9PEZI</name>
<dbReference type="Pfam" id="PF01734">
    <property type="entry name" value="Patatin"/>
    <property type="match status" value="1"/>
</dbReference>
<dbReference type="GO" id="GO:0016042">
    <property type="term" value="P:lipid catabolic process"/>
    <property type="evidence" value="ECO:0007669"/>
    <property type="project" value="UniProtKB-KW"/>
</dbReference>
<keyword evidence="1" id="KW-0378">Hydrolase</keyword>
<dbReference type="GO" id="GO:0019369">
    <property type="term" value="P:arachidonate metabolic process"/>
    <property type="evidence" value="ECO:0007669"/>
    <property type="project" value="TreeGrafter"/>
</dbReference>
<gene>
    <name evidence="5" type="ORF">C8A05DRAFT_39635</name>
</gene>
<organism evidence="5 6">
    <name type="scientific">Staphylotrichum tortipilum</name>
    <dbReference type="NCBI Taxonomy" id="2831512"/>
    <lineage>
        <taxon>Eukaryota</taxon>
        <taxon>Fungi</taxon>
        <taxon>Dikarya</taxon>
        <taxon>Ascomycota</taxon>
        <taxon>Pezizomycotina</taxon>
        <taxon>Sordariomycetes</taxon>
        <taxon>Sordariomycetidae</taxon>
        <taxon>Sordariales</taxon>
        <taxon>Chaetomiaceae</taxon>
        <taxon>Staphylotrichum</taxon>
    </lineage>
</organism>